<dbReference type="PANTHER" id="PTHR30302:SF1">
    <property type="entry name" value="HYDROGENASE 2 MATURATION PROTEASE"/>
    <property type="match status" value="1"/>
</dbReference>
<dbReference type="AlphaFoldDB" id="A0A1H9SBM7"/>
<name>A0A1H9SBM7_9BACI</name>
<protein>
    <submittedName>
        <fullName evidence="5">Hydrogenase maturation protease</fullName>
    </submittedName>
</protein>
<comment type="similarity">
    <text evidence="1">Belongs to the peptidase A31 family.</text>
</comment>
<keyword evidence="2 5" id="KW-0645">Protease</keyword>
<keyword evidence="6" id="KW-1185">Reference proteome</keyword>
<evidence type="ECO:0000256" key="3">
    <source>
        <dbReference type="ARBA" id="ARBA00022750"/>
    </source>
</evidence>
<dbReference type="GO" id="GO:0008047">
    <property type="term" value="F:enzyme activator activity"/>
    <property type="evidence" value="ECO:0007669"/>
    <property type="project" value="InterPro"/>
</dbReference>
<dbReference type="GO" id="GO:0004190">
    <property type="term" value="F:aspartic-type endopeptidase activity"/>
    <property type="evidence" value="ECO:0007669"/>
    <property type="project" value="UniProtKB-KW"/>
</dbReference>
<organism evidence="5 6">
    <name type="scientific">Salipaludibacillus aurantiacus</name>
    <dbReference type="NCBI Taxonomy" id="1601833"/>
    <lineage>
        <taxon>Bacteria</taxon>
        <taxon>Bacillati</taxon>
        <taxon>Bacillota</taxon>
        <taxon>Bacilli</taxon>
        <taxon>Bacillales</taxon>
        <taxon>Bacillaceae</taxon>
    </lineage>
</organism>
<dbReference type="SUPFAM" id="SSF53163">
    <property type="entry name" value="HybD-like"/>
    <property type="match status" value="1"/>
</dbReference>
<evidence type="ECO:0000256" key="4">
    <source>
        <dbReference type="ARBA" id="ARBA00022801"/>
    </source>
</evidence>
<keyword evidence="3" id="KW-0064">Aspartyl protease</keyword>
<dbReference type="InterPro" id="IPR023430">
    <property type="entry name" value="Pept_HybD-like_dom_sf"/>
</dbReference>
<dbReference type="NCBIfam" id="TIGR00072">
    <property type="entry name" value="hydrog_prot"/>
    <property type="match status" value="1"/>
</dbReference>
<dbReference type="Gene3D" id="3.40.50.1450">
    <property type="entry name" value="HybD-like"/>
    <property type="match status" value="1"/>
</dbReference>
<dbReference type="PRINTS" id="PR00446">
    <property type="entry name" value="HYDRGNUPTAKE"/>
</dbReference>
<evidence type="ECO:0000313" key="6">
    <source>
        <dbReference type="Proteomes" id="UP000198571"/>
    </source>
</evidence>
<gene>
    <name evidence="5" type="ORF">SAMN05518684_104119</name>
</gene>
<dbReference type="EMBL" id="FOGT01000004">
    <property type="protein sequence ID" value="SER81975.1"/>
    <property type="molecule type" value="Genomic_DNA"/>
</dbReference>
<dbReference type="InterPro" id="IPR000671">
    <property type="entry name" value="Peptidase_A31"/>
</dbReference>
<dbReference type="GO" id="GO:0016485">
    <property type="term" value="P:protein processing"/>
    <property type="evidence" value="ECO:0007669"/>
    <property type="project" value="TreeGrafter"/>
</dbReference>
<dbReference type="RefSeq" id="WP_093048840.1">
    <property type="nucleotide sequence ID" value="NZ_FOGT01000004.1"/>
</dbReference>
<dbReference type="PANTHER" id="PTHR30302">
    <property type="entry name" value="HYDROGENASE 1 MATURATION PROTEASE"/>
    <property type="match status" value="1"/>
</dbReference>
<evidence type="ECO:0000256" key="1">
    <source>
        <dbReference type="ARBA" id="ARBA00006814"/>
    </source>
</evidence>
<dbReference type="OrthoDB" id="9794619at2"/>
<keyword evidence="4" id="KW-0378">Hydrolase</keyword>
<evidence type="ECO:0000313" key="5">
    <source>
        <dbReference type="EMBL" id="SER81975.1"/>
    </source>
</evidence>
<sequence>MEKTVILGIGNHLMRDDGIGMCVVEKLAEHQQDFDAIQYVIGESDIDYCLKKIEGASCVLIVDAVISGKKPGDVSLFCLSDLHEQQDLTLSPHNLHLFNALYHERDRIKGYVIGIEPHDISFHLGLSKQLNEKLSDITAHAEKIIKEITVKKWGG</sequence>
<dbReference type="Proteomes" id="UP000198571">
    <property type="component" value="Unassembled WGS sequence"/>
</dbReference>
<proteinExistence type="inferred from homology"/>
<evidence type="ECO:0000256" key="2">
    <source>
        <dbReference type="ARBA" id="ARBA00022670"/>
    </source>
</evidence>
<reference evidence="6" key="1">
    <citation type="submission" date="2016-10" db="EMBL/GenBank/DDBJ databases">
        <authorList>
            <person name="Varghese N."/>
            <person name="Submissions S."/>
        </authorList>
    </citation>
    <scope>NUCLEOTIDE SEQUENCE [LARGE SCALE GENOMIC DNA]</scope>
    <source>
        <strain evidence="6">S9</strain>
    </source>
</reference>
<dbReference type="Pfam" id="PF01750">
    <property type="entry name" value="HycI"/>
    <property type="match status" value="1"/>
</dbReference>
<dbReference type="CDD" id="cd00518">
    <property type="entry name" value="H2MP"/>
    <property type="match status" value="1"/>
</dbReference>
<dbReference type="STRING" id="1601833.SAMN05518684_104119"/>
<accession>A0A1H9SBM7</accession>